<reference evidence="1" key="1">
    <citation type="journal article" date="2020" name="bioRxiv">
        <title>Chromosome-level reference genome of the European wasp spider Argiope bruennichi: a resource for studies on range expansion and evolutionary adaptation.</title>
        <authorList>
            <person name="Sheffer M.M."/>
            <person name="Hoppe A."/>
            <person name="Krehenwinkel H."/>
            <person name="Uhl G."/>
            <person name="Kuss A.W."/>
            <person name="Jensen L."/>
            <person name="Jensen C."/>
            <person name="Gillespie R.G."/>
            <person name="Hoff K.J."/>
            <person name="Prost S."/>
        </authorList>
    </citation>
    <scope>NUCLEOTIDE SEQUENCE</scope>
</reference>
<keyword evidence="2" id="KW-1185">Reference proteome</keyword>
<comment type="caution">
    <text evidence="1">The sequence shown here is derived from an EMBL/GenBank/DDBJ whole genome shotgun (WGS) entry which is preliminary data.</text>
</comment>
<evidence type="ECO:0000313" key="2">
    <source>
        <dbReference type="Proteomes" id="UP000807504"/>
    </source>
</evidence>
<protein>
    <submittedName>
        <fullName evidence="1">Uncharacterized protein</fullName>
    </submittedName>
</protein>
<dbReference type="EMBL" id="JABXBU010000030">
    <property type="protein sequence ID" value="KAF8784868.1"/>
    <property type="molecule type" value="Genomic_DNA"/>
</dbReference>
<gene>
    <name evidence="1" type="ORF">HNY73_010482</name>
</gene>
<accession>A0A8T0F3N3</accession>
<dbReference type="AlphaFoldDB" id="A0A8T0F3N3"/>
<reference evidence="1" key="2">
    <citation type="submission" date="2020-06" db="EMBL/GenBank/DDBJ databases">
        <authorList>
            <person name="Sheffer M."/>
        </authorList>
    </citation>
    <scope>NUCLEOTIDE SEQUENCE</scope>
</reference>
<organism evidence="1 2">
    <name type="scientific">Argiope bruennichi</name>
    <name type="common">Wasp spider</name>
    <name type="synonym">Aranea bruennichi</name>
    <dbReference type="NCBI Taxonomy" id="94029"/>
    <lineage>
        <taxon>Eukaryota</taxon>
        <taxon>Metazoa</taxon>
        <taxon>Ecdysozoa</taxon>
        <taxon>Arthropoda</taxon>
        <taxon>Chelicerata</taxon>
        <taxon>Arachnida</taxon>
        <taxon>Araneae</taxon>
        <taxon>Araneomorphae</taxon>
        <taxon>Entelegynae</taxon>
        <taxon>Araneoidea</taxon>
        <taxon>Araneidae</taxon>
        <taxon>Argiope</taxon>
    </lineage>
</organism>
<dbReference type="Proteomes" id="UP000807504">
    <property type="component" value="Unassembled WGS sequence"/>
</dbReference>
<proteinExistence type="predicted"/>
<evidence type="ECO:0000313" key="1">
    <source>
        <dbReference type="EMBL" id="KAF8784868.1"/>
    </source>
</evidence>
<name>A0A8T0F3N3_ARGBR</name>
<sequence>MFHVLILPASFSFKSENVILPEYRLVLLFHFNNELTNNRISSTCTQPPADLAWSSTRNWQAATVVAQIPFKFP</sequence>